<gene>
    <name evidence="2" type="ORF">CLEI1391_LOCUS3465</name>
</gene>
<sequence length="100" mass="9537">MLYATQERMAKKGGSCAWPTVLFSSAGGSGTAVAPAVSGATGAGAGVAGAGVAAGGCAVLSAFASAFAMEVAVAWADAMGLVMMHITAARANRPGSMGAR</sequence>
<organism evidence="2">
    <name type="scientific">Chlamydomonas leiostraca</name>
    <dbReference type="NCBI Taxonomy" id="1034604"/>
    <lineage>
        <taxon>Eukaryota</taxon>
        <taxon>Viridiplantae</taxon>
        <taxon>Chlorophyta</taxon>
        <taxon>core chlorophytes</taxon>
        <taxon>Chlorophyceae</taxon>
        <taxon>CS clade</taxon>
        <taxon>Chlamydomonadales</taxon>
        <taxon>Chlamydomonadaceae</taxon>
        <taxon>Chlamydomonas</taxon>
    </lineage>
</organism>
<protein>
    <submittedName>
        <fullName evidence="2">Uncharacterized protein</fullName>
    </submittedName>
</protein>
<dbReference type="EMBL" id="HBFB01006203">
    <property type="protein sequence ID" value="CAD8669206.1"/>
    <property type="molecule type" value="Transcribed_RNA"/>
</dbReference>
<keyword evidence="1" id="KW-0472">Membrane</keyword>
<dbReference type="AlphaFoldDB" id="A0A7S0R753"/>
<reference evidence="2" key="1">
    <citation type="submission" date="2021-01" db="EMBL/GenBank/DDBJ databases">
        <authorList>
            <person name="Corre E."/>
            <person name="Pelletier E."/>
            <person name="Niang G."/>
            <person name="Scheremetjew M."/>
            <person name="Finn R."/>
            <person name="Kale V."/>
            <person name="Holt S."/>
            <person name="Cochrane G."/>
            <person name="Meng A."/>
            <person name="Brown T."/>
            <person name="Cohen L."/>
        </authorList>
    </citation>
    <scope>NUCLEOTIDE SEQUENCE</scope>
    <source>
        <strain evidence="2">SAG 11-49</strain>
    </source>
</reference>
<name>A0A7S0R753_9CHLO</name>
<feature type="transmembrane region" description="Helical" evidence="1">
    <location>
        <begin position="52"/>
        <end position="76"/>
    </location>
</feature>
<accession>A0A7S0R753</accession>
<keyword evidence="1" id="KW-1133">Transmembrane helix</keyword>
<keyword evidence="1" id="KW-0812">Transmembrane</keyword>
<proteinExistence type="predicted"/>
<evidence type="ECO:0000256" key="1">
    <source>
        <dbReference type="SAM" id="Phobius"/>
    </source>
</evidence>
<evidence type="ECO:0000313" key="2">
    <source>
        <dbReference type="EMBL" id="CAD8669206.1"/>
    </source>
</evidence>